<dbReference type="EMBL" id="MTYJ01000148">
    <property type="protein sequence ID" value="OQV12300.1"/>
    <property type="molecule type" value="Genomic_DNA"/>
</dbReference>
<comment type="caution">
    <text evidence="4">The sequence shown here is derived from an EMBL/GenBank/DDBJ whole genome shotgun (WGS) entry which is preliminary data.</text>
</comment>
<organism evidence="4 5">
    <name type="scientific">Hypsibius exemplaris</name>
    <name type="common">Freshwater tardigrade</name>
    <dbReference type="NCBI Taxonomy" id="2072580"/>
    <lineage>
        <taxon>Eukaryota</taxon>
        <taxon>Metazoa</taxon>
        <taxon>Ecdysozoa</taxon>
        <taxon>Tardigrada</taxon>
        <taxon>Eutardigrada</taxon>
        <taxon>Parachela</taxon>
        <taxon>Hypsibioidea</taxon>
        <taxon>Hypsibiidae</taxon>
        <taxon>Hypsibius</taxon>
    </lineage>
</organism>
<dbReference type="GO" id="GO:0017177">
    <property type="term" value="C:glucosidase II complex"/>
    <property type="evidence" value="ECO:0007669"/>
    <property type="project" value="TreeGrafter"/>
</dbReference>
<dbReference type="InterPro" id="IPR028146">
    <property type="entry name" value="PRKCSH_N"/>
</dbReference>
<dbReference type="PANTHER" id="PTHR12630:SF1">
    <property type="entry name" value="GLUCOSIDASE 2 SUBUNIT BETA"/>
    <property type="match status" value="1"/>
</dbReference>
<dbReference type="GO" id="GO:0006491">
    <property type="term" value="P:N-glycan processing"/>
    <property type="evidence" value="ECO:0007669"/>
    <property type="project" value="TreeGrafter"/>
</dbReference>
<feature type="transmembrane region" description="Helical" evidence="2">
    <location>
        <begin position="12"/>
        <end position="33"/>
    </location>
</feature>
<keyword evidence="2" id="KW-1133">Transmembrane helix</keyword>
<dbReference type="PANTHER" id="PTHR12630">
    <property type="entry name" value="N-LINKED OLIGOSACCHARIDE PROCESSING"/>
    <property type="match status" value="1"/>
</dbReference>
<evidence type="ECO:0000313" key="4">
    <source>
        <dbReference type="EMBL" id="OQV12300.1"/>
    </source>
</evidence>
<keyword evidence="1" id="KW-1015">Disulfide bond</keyword>
<feature type="domain" description="Glucosidase II beta subunit N-terminal" evidence="3">
    <location>
        <begin position="63"/>
        <end position="161"/>
    </location>
</feature>
<dbReference type="PROSITE" id="PS51257">
    <property type="entry name" value="PROKAR_LIPOPROTEIN"/>
    <property type="match status" value="1"/>
</dbReference>
<proteinExistence type="predicted"/>
<dbReference type="InterPro" id="IPR039794">
    <property type="entry name" value="Gtb1-like"/>
</dbReference>
<evidence type="ECO:0000313" key="5">
    <source>
        <dbReference type="Proteomes" id="UP000192578"/>
    </source>
</evidence>
<dbReference type="CDD" id="cd00112">
    <property type="entry name" value="LDLa"/>
    <property type="match status" value="1"/>
</dbReference>
<evidence type="ECO:0000256" key="2">
    <source>
        <dbReference type="SAM" id="Phobius"/>
    </source>
</evidence>
<accession>A0A1W0WAV5</accession>
<dbReference type="Gene3D" id="4.10.400.10">
    <property type="entry name" value="Low-density Lipoprotein Receptor"/>
    <property type="match status" value="1"/>
</dbReference>
<protein>
    <recommendedName>
        <fullName evidence="3">Glucosidase II beta subunit N-terminal domain-containing protein</fullName>
    </recommendedName>
</protein>
<keyword evidence="5" id="KW-1185">Reference proteome</keyword>
<gene>
    <name evidence="4" type="ORF">BV898_13412</name>
</gene>
<keyword evidence="2" id="KW-0812">Transmembrane</keyword>
<name>A0A1W0WAV5_HYPEX</name>
<dbReference type="AlphaFoldDB" id="A0A1W0WAV5"/>
<reference evidence="5" key="1">
    <citation type="submission" date="2017-01" db="EMBL/GenBank/DDBJ databases">
        <title>Comparative genomics of anhydrobiosis in the tardigrade Hypsibius dujardini.</title>
        <authorList>
            <person name="Yoshida Y."/>
            <person name="Koutsovoulos G."/>
            <person name="Laetsch D."/>
            <person name="Stevens L."/>
            <person name="Kumar S."/>
            <person name="Horikawa D."/>
            <person name="Ishino K."/>
            <person name="Komine S."/>
            <person name="Tomita M."/>
            <person name="Blaxter M."/>
            <person name="Arakawa K."/>
        </authorList>
    </citation>
    <scope>NUCLEOTIDE SEQUENCE [LARGE SCALE GENOMIC DNA]</scope>
    <source>
        <strain evidence="5">Z151</strain>
    </source>
</reference>
<sequence>MVNKRLLLTRWTIRHAVILVVSLISCMFIYILYSLSSSHDELAIMRVRPDGYVHPFDLLPSSPDWRGVDPKFLTQYRTAYQRNSFTCLTSGEEVPANHINDEYCDCRDGTDEPSTSACSFLVKQKWFYCTAVVKRYGGRIPAAWVDDGICDCCDGSDERGGDDAVRRKCRRTTCLDH</sequence>
<dbReference type="OrthoDB" id="28322at2759"/>
<evidence type="ECO:0000256" key="1">
    <source>
        <dbReference type="ARBA" id="ARBA00023157"/>
    </source>
</evidence>
<dbReference type="Proteomes" id="UP000192578">
    <property type="component" value="Unassembled WGS sequence"/>
</dbReference>
<evidence type="ECO:0000259" key="3">
    <source>
        <dbReference type="Pfam" id="PF12999"/>
    </source>
</evidence>
<dbReference type="Pfam" id="PF12999">
    <property type="entry name" value="PRKCSH-like"/>
    <property type="match status" value="1"/>
</dbReference>
<keyword evidence="2" id="KW-0472">Membrane</keyword>
<dbReference type="InterPro" id="IPR036055">
    <property type="entry name" value="LDL_receptor-like_sf"/>
</dbReference>
<dbReference type="InterPro" id="IPR002172">
    <property type="entry name" value="LDrepeatLR_classA_rpt"/>
</dbReference>